<evidence type="ECO:0000313" key="7">
    <source>
        <dbReference type="EMBL" id="KAG0482328.1"/>
    </source>
</evidence>
<evidence type="ECO:0000259" key="4">
    <source>
        <dbReference type="Pfam" id="PF04802"/>
    </source>
</evidence>
<organism evidence="7 9">
    <name type="scientific">Vanilla planifolia</name>
    <name type="common">Vanilla</name>
    <dbReference type="NCBI Taxonomy" id="51239"/>
    <lineage>
        <taxon>Eukaryota</taxon>
        <taxon>Viridiplantae</taxon>
        <taxon>Streptophyta</taxon>
        <taxon>Embryophyta</taxon>
        <taxon>Tracheophyta</taxon>
        <taxon>Spermatophyta</taxon>
        <taxon>Magnoliopsida</taxon>
        <taxon>Liliopsida</taxon>
        <taxon>Asparagales</taxon>
        <taxon>Orchidaceae</taxon>
        <taxon>Vanilloideae</taxon>
        <taxon>Vanilleae</taxon>
        <taxon>Vanilla</taxon>
    </lineage>
</organism>
<comment type="caution">
    <text evidence="7">The sequence shown here is derived from an EMBL/GenBank/DDBJ whole genome shotgun (WGS) entry which is preliminary data.</text>
</comment>
<dbReference type="AlphaFoldDB" id="A0A835R9J7"/>
<feature type="domain" description="Serine/threonine-protein phosphatase 4 regulatory subunit 3-like central" evidence="4">
    <location>
        <begin position="154"/>
        <end position="331"/>
    </location>
</feature>
<evidence type="ECO:0000256" key="2">
    <source>
        <dbReference type="ARBA" id="ARBA00023242"/>
    </source>
</evidence>
<feature type="region of interest" description="Disordered" evidence="3">
    <location>
        <begin position="322"/>
        <end position="343"/>
    </location>
</feature>
<dbReference type="EMBL" id="JADCNM010000005">
    <property type="protein sequence ID" value="KAG0482328.1"/>
    <property type="molecule type" value="Genomic_DNA"/>
</dbReference>
<evidence type="ECO:0000313" key="9">
    <source>
        <dbReference type="Proteomes" id="UP000639772"/>
    </source>
</evidence>
<proteinExistence type="predicted"/>
<dbReference type="GO" id="GO:0005654">
    <property type="term" value="C:nucleoplasm"/>
    <property type="evidence" value="ECO:0007669"/>
    <property type="project" value="TreeGrafter"/>
</dbReference>
<dbReference type="Pfam" id="PF22972">
    <property type="entry name" value="EVH1_PP4R3"/>
    <property type="match status" value="1"/>
</dbReference>
<evidence type="ECO:0000256" key="3">
    <source>
        <dbReference type="SAM" id="MobiDB-lite"/>
    </source>
</evidence>
<evidence type="ECO:0000259" key="5">
    <source>
        <dbReference type="Pfam" id="PF22972"/>
    </source>
</evidence>
<reference evidence="8 9" key="1">
    <citation type="journal article" date="2020" name="Nat. Food">
        <title>A phased Vanilla planifolia genome enables genetic improvement of flavour and production.</title>
        <authorList>
            <person name="Hasing T."/>
            <person name="Tang H."/>
            <person name="Brym M."/>
            <person name="Khazi F."/>
            <person name="Huang T."/>
            <person name="Chambers A.H."/>
        </authorList>
    </citation>
    <scope>NUCLEOTIDE SEQUENCE [LARGE SCALE GENOMIC DNA]</scope>
    <source>
        <tissue evidence="7">Leaf</tissue>
    </source>
</reference>
<dbReference type="InterPro" id="IPR006887">
    <property type="entry name" value="P4R3-like_central_dom"/>
</dbReference>
<evidence type="ECO:0000256" key="1">
    <source>
        <dbReference type="ARBA" id="ARBA00004123"/>
    </source>
</evidence>
<gene>
    <name evidence="7" type="ORF">HPP92_010412</name>
    <name evidence="6" type="ORF">HPP92_010707</name>
</gene>
<feature type="compositionally biased region" description="Polar residues" evidence="3">
    <location>
        <begin position="322"/>
        <end position="332"/>
    </location>
</feature>
<dbReference type="Proteomes" id="UP000636800">
    <property type="component" value="Chromosome 5"/>
</dbReference>
<dbReference type="PANTHER" id="PTHR23318:SF0">
    <property type="entry name" value="SERINE_THREONINE-PROTEIN PHOSPHATASE 4 REGULATORY SUBUNIT 3"/>
    <property type="match status" value="1"/>
</dbReference>
<keyword evidence="2" id="KW-0539">Nucleus</keyword>
<dbReference type="SUPFAM" id="SSF50729">
    <property type="entry name" value="PH domain-like"/>
    <property type="match status" value="1"/>
</dbReference>
<keyword evidence="8" id="KW-1185">Reference proteome</keyword>
<dbReference type="InterPro" id="IPR051137">
    <property type="entry name" value="PP4R3-like"/>
</dbReference>
<dbReference type="GO" id="GO:0072542">
    <property type="term" value="F:protein phosphatase activator activity"/>
    <property type="evidence" value="ECO:0007669"/>
    <property type="project" value="TreeGrafter"/>
</dbReference>
<dbReference type="InterPro" id="IPR055236">
    <property type="entry name" value="EVH1_PP4R3"/>
</dbReference>
<dbReference type="Pfam" id="PF04802">
    <property type="entry name" value="PP4R3"/>
    <property type="match status" value="1"/>
</dbReference>
<accession>A0A835R9J7</accession>
<dbReference type="GO" id="GO:0030289">
    <property type="term" value="C:protein phosphatase 4 complex"/>
    <property type="evidence" value="ECO:0007669"/>
    <property type="project" value="TreeGrafter"/>
</dbReference>
<protein>
    <recommendedName>
        <fullName evidence="10">Serine/threonine-protein phosphatase 4 regulatory subunit 3-like central domain-containing protein</fullName>
    </recommendedName>
</protein>
<dbReference type="OrthoDB" id="27483at2759"/>
<evidence type="ECO:0000313" key="8">
    <source>
        <dbReference type="Proteomes" id="UP000636800"/>
    </source>
</evidence>
<name>A0A835R9J7_VANPL</name>
<evidence type="ECO:0000313" key="6">
    <source>
        <dbReference type="EMBL" id="KAG0479849.1"/>
    </source>
</evidence>
<dbReference type="InterPro" id="IPR011993">
    <property type="entry name" value="PH-like_dom_sf"/>
</dbReference>
<dbReference type="PANTHER" id="PTHR23318">
    <property type="entry name" value="ATP SYNTHASE GAMMA-RELATED"/>
    <property type="match status" value="1"/>
</dbReference>
<sequence length="343" mass="39493">MGAQAKETTSPNPIQRVKVYRLNEQGKWDDQGTGHVAMDYLERPEDHLALIVIDEEDNDTLLVHRISSEDIYRRQEETIISWRDPDLSLELALSFQEAAGCSYIWDNICTAQRNLHFTSLNNESFHAVNNALKDFPPIHISTLPLILKAVVECGITDQMRVIELILQDQNFFPKLIDLFRMNEDLSNLETLHVIYKLVKGIIMLNSQQIFEKIFADEVILDIIGCLEYDPEVPQVQCHREFLKEHVAFKEAIPIKDSTVLSKIHQTYRIGYIKDVILPRVLDEATISTLNSIIHANNAVVISMLKDDASFIQELFRRMRSPLSSAQSKQDMGQQYGKRRNSYH</sequence>
<comment type="subcellular location">
    <subcellularLocation>
        <location evidence="1">Nucleus</location>
    </subcellularLocation>
</comment>
<dbReference type="Gene3D" id="2.30.29.30">
    <property type="entry name" value="Pleckstrin-homology domain (PH domain)/Phosphotyrosine-binding domain (PTB)"/>
    <property type="match status" value="1"/>
</dbReference>
<feature type="domain" description="PP4R3 EVH1-like" evidence="5">
    <location>
        <begin position="15"/>
        <end position="115"/>
    </location>
</feature>
<dbReference type="Proteomes" id="UP000639772">
    <property type="component" value="Unassembled WGS sequence"/>
</dbReference>
<evidence type="ECO:0008006" key="10">
    <source>
        <dbReference type="Google" id="ProtNLM"/>
    </source>
</evidence>
<dbReference type="EMBL" id="JADCNL010000005">
    <property type="protein sequence ID" value="KAG0479849.1"/>
    <property type="molecule type" value="Genomic_DNA"/>
</dbReference>